<organism evidence="2 3">
    <name type="scientific">Actinophytocola xinjiangensis</name>
    <dbReference type="NCBI Taxonomy" id="485602"/>
    <lineage>
        <taxon>Bacteria</taxon>
        <taxon>Bacillati</taxon>
        <taxon>Actinomycetota</taxon>
        <taxon>Actinomycetes</taxon>
        <taxon>Pseudonocardiales</taxon>
        <taxon>Pseudonocardiaceae</taxon>
    </lineage>
</organism>
<evidence type="ECO:0000313" key="3">
    <source>
        <dbReference type="Proteomes" id="UP000185696"/>
    </source>
</evidence>
<keyword evidence="3" id="KW-1185">Reference proteome</keyword>
<dbReference type="SUPFAM" id="SSF81606">
    <property type="entry name" value="PP2C-like"/>
    <property type="match status" value="1"/>
</dbReference>
<dbReference type="Gene3D" id="3.60.40.10">
    <property type="entry name" value="PPM-type phosphatase domain"/>
    <property type="match status" value="1"/>
</dbReference>
<dbReference type="Proteomes" id="UP000185696">
    <property type="component" value="Unassembled WGS sequence"/>
</dbReference>
<dbReference type="EMBL" id="MSIF01000026">
    <property type="protein sequence ID" value="OLF05741.1"/>
    <property type="molecule type" value="Genomic_DNA"/>
</dbReference>
<comment type="caution">
    <text evidence="2">The sequence shown here is derived from an EMBL/GenBank/DDBJ whole genome shotgun (WGS) entry which is preliminary data.</text>
</comment>
<dbReference type="Pfam" id="PF13672">
    <property type="entry name" value="PP2C_2"/>
    <property type="match status" value="1"/>
</dbReference>
<accession>A0A7Z0WGI1</accession>
<dbReference type="InterPro" id="IPR001932">
    <property type="entry name" value="PPM-type_phosphatase-like_dom"/>
</dbReference>
<dbReference type="AlphaFoldDB" id="A0A7Z0WGI1"/>
<dbReference type="RefSeq" id="WP_075137372.1">
    <property type="nucleotide sequence ID" value="NZ_MSIF01000026.1"/>
</dbReference>
<sequence length="309" mass="31865">MSDLTESLAPPHAARSPLVIGTPVVSFEPRAPRSRTYRPDTVVDGWSTGRLAVRGGSVRGYQHRHDGTPRQDDFAIAAHEGTGAVVVAVADGVSEAELSHVGATLACRTAVDQLLRWLDEEGGAGQPDWADVLRCASWALVEFAKAQPGGDTDTDTDNGTEAERAERLLATTLVAAVVLPGEDGTATVTSARAGDSTAWLLTGPDWAELFGGPAGELLDPAVHALPRLPAEIAGVPAVLPAGGVLLVGTDGVGGPVGEGRGPVGAALAAGLESPPSPLDLGYLLDFSRETFDDDRTLVAVWPLREADPG</sequence>
<dbReference type="InterPro" id="IPR036457">
    <property type="entry name" value="PPM-type-like_dom_sf"/>
</dbReference>
<reference evidence="2 3" key="1">
    <citation type="submission" date="2016-12" db="EMBL/GenBank/DDBJ databases">
        <title>The draft genome sequence of Actinophytocola xinjiangensis.</title>
        <authorList>
            <person name="Wang W."/>
            <person name="Yuan L."/>
        </authorList>
    </citation>
    <scope>NUCLEOTIDE SEQUENCE [LARGE SCALE GENOMIC DNA]</scope>
    <source>
        <strain evidence="2 3">CGMCC 4.4663</strain>
    </source>
</reference>
<gene>
    <name evidence="2" type="ORF">BLA60_35100</name>
</gene>
<proteinExistence type="predicted"/>
<evidence type="ECO:0000259" key="1">
    <source>
        <dbReference type="Pfam" id="PF13672"/>
    </source>
</evidence>
<name>A0A7Z0WGI1_9PSEU</name>
<feature type="domain" description="PPM-type phosphatase" evidence="1">
    <location>
        <begin position="59"/>
        <end position="198"/>
    </location>
</feature>
<protein>
    <recommendedName>
        <fullName evidence="1">PPM-type phosphatase domain-containing protein</fullName>
    </recommendedName>
</protein>
<dbReference type="OrthoDB" id="491589at2"/>
<evidence type="ECO:0000313" key="2">
    <source>
        <dbReference type="EMBL" id="OLF05741.1"/>
    </source>
</evidence>